<proteinExistence type="inferred from homology"/>
<dbReference type="Pfam" id="PF13476">
    <property type="entry name" value="AAA_23"/>
    <property type="match status" value="1"/>
</dbReference>
<evidence type="ECO:0000256" key="3">
    <source>
        <dbReference type="ARBA" id="ARBA00013368"/>
    </source>
</evidence>
<keyword evidence="7" id="KW-1185">Reference proteome</keyword>
<feature type="domain" description="Rad50/SbcC-type AAA" evidence="5">
    <location>
        <begin position="5"/>
        <end position="212"/>
    </location>
</feature>
<dbReference type="GO" id="GO:0006302">
    <property type="term" value="P:double-strand break repair"/>
    <property type="evidence" value="ECO:0007669"/>
    <property type="project" value="InterPro"/>
</dbReference>
<reference evidence="6 7" key="1">
    <citation type="submission" date="2018-01" db="EMBL/GenBank/DDBJ databases">
        <title>Glutamicibacter soli strain NHPC-3 Whole genome sequence and assembly.</title>
        <authorList>
            <person name="Choudhury P."/>
            <person name="Gupta D."/>
            <person name="Sengupta K."/>
            <person name="Jawed A."/>
            <person name="Sultana N."/>
            <person name="Saha P."/>
        </authorList>
    </citation>
    <scope>NUCLEOTIDE SEQUENCE [LARGE SCALE GENOMIC DNA]</scope>
    <source>
        <strain evidence="6 7">NHPC-3</strain>
    </source>
</reference>
<comment type="similarity">
    <text evidence="1">Belongs to the SMC family. SbcC subfamily.</text>
</comment>
<dbReference type="PANTHER" id="PTHR32114">
    <property type="entry name" value="ABC TRANSPORTER ABCH.3"/>
    <property type="match status" value="1"/>
</dbReference>
<dbReference type="Gene3D" id="3.40.50.300">
    <property type="entry name" value="P-loop containing nucleotide triphosphate hydrolases"/>
    <property type="match status" value="2"/>
</dbReference>
<dbReference type="SUPFAM" id="SSF52540">
    <property type="entry name" value="P-loop containing nucleoside triphosphate hydrolases"/>
    <property type="match status" value="1"/>
</dbReference>
<comment type="subunit">
    <text evidence="2">Heterodimer of SbcC and SbcD.</text>
</comment>
<evidence type="ECO:0000256" key="4">
    <source>
        <dbReference type="SAM" id="Coils"/>
    </source>
</evidence>
<dbReference type="PANTHER" id="PTHR32114:SF2">
    <property type="entry name" value="ABC TRANSPORTER ABCH.3"/>
    <property type="match status" value="1"/>
</dbReference>
<dbReference type="InterPro" id="IPR027417">
    <property type="entry name" value="P-loop_NTPase"/>
</dbReference>
<dbReference type="AlphaFoldDB" id="A0A365Y7L6"/>
<gene>
    <name evidence="6" type="ORF">C1H84_17415</name>
</gene>
<dbReference type="Pfam" id="PF13558">
    <property type="entry name" value="SbcC_Walker_B"/>
    <property type="match status" value="1"/>
</dbReference>
<dbReference type="EMBL" id="POAF01000013">
    <property type="protein sequence ID" value="RBL98664.1"/>
    <property type="molecule type" value="Genomic_DNA"/>
</dbReference>
<protein>
    <recommendedName>
        <fullName evidence="3">Nuclease SbcCD subunit C</fullName>
    </recommendedName>
</protein>
<evidence type="ECO:0000313" key="6">
    <source>
        <dbReference type="EMBL" id="RBL98664.1"/>
    </source>
</evidence>
<keyword evidence="4" id="KW-0175">Coiled coil</keyword>
<organism evidence="6 7">
    <name type="scientific">Glutamicibacter soli</name>
    <dbReference type="NCBI Taxonomy" id="453836"/>
    <lineage>
        <taxon>Bacteria</taxon>
        <taxon>Bacillati</taxon>
        <taxon>Actinomycetota</taxon>
        <taxon>Actinomycetes</taxon>
        <taxon>Micrococcales</taxon>
        <taxon>Micrococcaceae</taxon>
        <taxon>Glutamicibacter</taxon>
    </lineage>
</organism>
<dbReference type="GO" id="GO:0016887">
    <property type="term" value="F:ATP hydrolysis activity"/>
    <property type="evidence" value="ECO:0007669"/>
    <property type="project" value="InterPro"/>
</dbReference>
<dbReference type="InterPro" id="IPR038729">
    <property type="entry name" value="Rad50/SbcC_AAA"/>
</dbReference>
<comment type="caution">
    <text evidence="6">The sequence shown here is derived from an EMBL/GenBank/DDBJ whole genome shotgun (WGS) entry which is preliminary data.</text>
</comment>
<evidence type="ECO:0000313" key="7">
    <source>
        <dbReference type="Proteomes" id="UP000252167"/>
    </source>
</evidence>
<feature type="coiled-coil region" evidence="4">
    <location>
        <begin position="606"/>
        <end position="699"/>
    </location>
</feature>
<accession>A0A365Y7L6</accession>
<evidence type="ECO:0000256" key="2">
    <source>
        <dbReference type="ARBA" id="ARBA00011322"/>
    </source>
</evidence>
<dbReference type="RefSeq" id="WP_113608142.1">
    <property type="nucleotide sequence ID" value="NZ_POAF01000013.1"/>
</dbReference>
<dbReference type="Proteomes" id="UP000252167">
    <property type="component" value="Unassembled WGS sequence"/>
</dbReference>
<sequence>MRIHKLQIQAFGPFAETEVVDFDELAEGGLFLLDGPTGAGKSSILDAICYALYGSLPGNRTGSRQIRSDHAAAGLEPQVVCELTIGNRRFEVTRSPAWMRPAKRGKNKVTEQKAVSLLREFTGGAWEQLSTRNDEVGQVLGGLLGLDRDQFTKVVMLPQGGFADFLRAKAKDREDLLANLFDTSDYAAIEVEFAARLAAERQKTEALESTLAASENAIRADATGFLAVHEVLEPVAQTGGGAEPAVDIAEEIGDDPAAEAIGVEQEFEAYQQRIVRTHHRLADAAGQLRTKLSAARERSANLAEQVRVFARRQELAQLKAAYAEQHPAAEAAGEKLDRDARAVAVKAYKEQADQAAQKHRATAAAWREIQAKLAKEWDVTGQADADTQQRLAKLLKNNEAELTRAKDAAAEEAGRAGLVSKLDALTAQVAAQQSAKTAADQQLAVLRAERSALEEQDLDQESAAALVQQLRESTQLLASRLEHAKTRDKLEKTVATAESDFAAQSLKVVEAEKSLVALQRQQLEQSALRLAAALEDGQACLVCGATEHPNPAQADAGAELVDDEQIQRLDDAVRAERATLDAATSKRDIAVTKFEAASEAAAGQPVDVLGEQLAAGAKQLETAEQEQARIAAVIKKIDQLRTRIESEAERATQAAVEHAAAVKAAEALAEKLADLDAKLEKVRQGQDSLEQLVDKLQRAVADYTRGHNAVYHYREADAAALKAENTWHTERKAAGFPDQAAHEAALLPQAERAQLRALAAADADRASSITTLEASEDCRRAAKLAAEGIEPPTELDLELAAESVAQADADFEQAREREVLAQSTATRHEQSVAALEALRADSGPVIEAYRRLRGLADVIRGGGENLYKMTLSTYVLAARLEEVAVAASQRLDVMSGGRYSLHHDDSKQGNNKSGLGLRVLDAWTGKHRETQTLSGGETFMASLALALGLADVISHHSGAVDMQTLFVDEGFGSLDAETLEQVMSALENLRAGGRTIGLVSHVAEMKQRITNRVTVVKTQHGSRIEREVQPLVSI</sequence>
<evidence type="ECO:0000256" key="1">
    <source>
        <dbReference type="ARBA" id="ARBA00006930"/>
    </source>
</evidence>
<name>A0A365Y7L6_9MICC</name>
<evidence type="ECO:0000259" key="5">
    <source>
        <dbReference type="Pfam" id="PF13476"/>
    </source>
</evidence>